<evidence type="ECO:0000313" key="9">
    <source>
        <dbReference type="Proteomes" id="UP000619976"/>
    </source>
</evidence>
<feature type="domain" description="HTH lacI-type" evidence="5">
    <location>
        <begin position="6"/>
        <end position="60"/>
    </location>
</feature>
<dbReference type="FunFam" id="1.10.260.40:FF:000012">
    <property type="entry name" value="HTH-type transcriptional regulator GntR"/>
    <property type="match status" value="1"/>
</dbReference>
<dbReference type="Proteomes" id="UP000183920">
    <property type="component" value="Unassembled WGS sequence"/>
</dbReference>
<dbReference type="Proteomes" id="UP000619976">
    <property type="component" value="Unassembled WGS sequence"/>
</dbReference>
<dbReference type="PANTHER" id="PTHR30146:SF2">
    <property type="entry name" value="HTH-TYPE TRANSCRIPTIONAL REGULATOR GNTR"/>
    <property type="match status" value="1"/>
</dbReference>
<keyword evidence="3" id="KW-0238">DNA-binding</keyword>
<reference evidence="6" key="2">
    <citation type="submission" date="2015-06" db="EMBL/GenBank/DDBJ databases">
        <authorList>
            <person name="Urmite Genomes Urmite Genomes"/>
        </authorList>
    </citation>
    <scope>NUCLEOTIDE SEQUENCE [LARGE SCALE GENOMIC DNA]</scope>
    <source>
        <strain evidence="6">CSUR P1867</strain>
    </source>
</reference>
<keyword evidence="1" id="KW-0678">Repressor</keyword>
<proteinExistence type="predicted"/>
<dbReference type="PROSITE" id="PS50932">
    <property type="entry name" value="HTH_LACI_2"/>
    <property type="match status" value="1"/>
</dbReference>
<evidence type="ECO:0000256" key="4">
    <source>
        <dbReference type="ARBA" id="ARBA00023163"/>
    </source>
</evidence>
<dbReference type="SMART" id="SM00354">
    <property type="entry name" value="HTH_LACI"/>
    <property type="match status" value="1"/>
</dbReference>
<dbReference type="PROSITE" id="PS00356">
    <property type="entry name" value="HTH_LACI_1"/>
    <property type="match status" value="1"/>
</dbReference>
<dbReference type="CDD" id="cd01392">
    <property type="entry name" value="HTH_LacI"/>
    <property type="match status" value="1"/>
</dbReference>
<dbReference type="InterPro" id="IPR001761">
    <property type="entry name" value="Peripla_BP/Lac1_sug-bd_dom"/>
</dbReference>
<accession>A0A0G4QD64</accession>
<dbReference type="InterPro" id="IPR010982">
    <property type="entry name" value="Lambda_DNA-bd_dom_sf"/>
</dbReference>
<dbReference type="PANTHER" id="PTHR30146">
    <property type="entry name" value="LACI-RELATED TRANSCRIPTIONAL REPRESSOR"/>
    <property type="match status" value="1"/>
</dbReference>
<dbReference type="EMBL" id="JAEKCB010000008">
    <property type="protein sequence ID" value="MBJ2119041.1"/>
    <property type="molecule type" value="Genomic_DNA"/>
</dbReference>
<gene>
    <name evidence="6" type="primary">gntR_2</name>
    <name evidence="7" type="synonym">gntR</name>
    <name evidence="6" type="ORF">BN1804_02682</name>
    <name evidence="7" type="ORF">JFQ69_15360</name>
</gene>
<evidence type="ECO:0000313" key="6">
    <source>
        <dbReference type="EMBL" id="CRL63818.1"/>
    </source>
</evidence>
<dbReference type="RefSeq" id="WP_072064428.1">
    <property type="nucleotide sequence ID" value="NZ_CAXOKJ010000011.1"/>
</dbReference>
<keyword evidence="9" id="KW-1185">Reference proteome</keyword>
<dbReference type="GO" id="GO:0000976">
    <property type="term" value="F:transcription cis-regulatory region binding"/>
    <property type="evidence" value="ECO:0007669"/>
    <property type="project" value="TreeGrafter"/>
</dbReference>
<dbReference type="Pfam" id="PF00356">
    <property type="entry name" value="LacI"/>
    <property type="match status" value="1"/>
</dbReference>
<dbReference type="InterPro" id="IPR028082">
    <property type="entry name" value="Peripla_BP_I"/>
</dbReference>
<dbReference type="Pfam" id="PF00532">
    <property type="entry name" value="Peripla_BP_1"/>
    <property type="match status" value="1"/>
</dbReference>
<sequence length="331" mass="36542">MKKKRPSLQDVASRVGVTKMTVSRFLRNPEQVSEALREKIARELDSLNYIPNRAPDILSNSTSHAIGVLLPSLTNQVFAEVIRGIESVTDKYGYQTMLAHYGYRAEKEEERLLSLLSYNIDGLILAERTHTPKTIKMLETAGIPVVEIMDSVSPCFDSAVGLDNIEASQQMVSEMIKRGCKRVIYLGARQDERTLMRLKGYESAMQNAGLPIGNVMTPKSSSYSLGAELLHAARKQYPDLDGLYCTNDDIAIGAVFECQRLGISVPNDIAISGFHGHDVGQVMTPRLASILTPRDEMGQQAADLLLKRMKGKIARGQVIDVGFRIITGESI</sequence>
<dbReference type="Gene3D" id="3.40.50.2300">
    <property type="match status" value="2"/>
</dbReference>
<dbReference type="NCBIfam" id="NF011563">
    <property type="entry name" value="PRK14987.1"/>
    <property type="match status" value="1"/>
</dbReference>
<name>A0A0G4QD64_9GAMM</name>
<evidence type="ECO:0000256" key="2">
    <source>
        <dbReference type="ARBA" id="ARBA00023015"/>
    </source>
</evidence>
<dbReference type="GO" id="GO:0005737">
    <property type="term" value="C:cytoplasm"/>
    <property type="evidence" value="ECO:0007669"/>
    <property type="project" value="UniProtKB-ARBA"/>
</dbReference>
<dbReference type="SUPFAM" id="SSF53822">
    <property type="entry name" value="Periplasmic binding protein-like I"/>
    <property type="match status" value="1"/>
</dbReference>
<keyword evidence="2" id="KW-0805">Transcription regulation</keyword>
<dbReference type="CDD" id="cd01575">
    <property type="entry name" value="PBP1_GntR"/>
    <property type="match status" value="1"/>
</dbReference>
<dbReference type="SUPFAM" id="SSF47413">
    <property type="entry name" value="lambda repressor-like DNA-binding domains"/>
    <property type="match status" value="1"/>
</dbReference>
<evidence type="ECO:0000313" key="8">
    <source>
        <dbReference type="Proteomes" id="UP000183920"/>
    </source>
</evidence>
<protein>
    <submittedName>
        <fullName evidence="7">Gluconate operon transcriptional repressor GntR</fullName>
    </submittedName>
    <submittedName>
        <fullName evidence="6">HTH-type transcriptional regulator GntR</fullName>
    </submittedName>
</protein>
<evidence type="ECO:0000256" key="3">
    <source>
        <dbReference type="ARBA" id="ARBA00023125"/>
    </source>
</evidence>
<evidence type="ECO:0000256" key="1">
    <source>
        <dbReference type="ARBA" id="ARBA00022491"/>
    </source>
</evidence>
<dbReference type="EMBL" id="CVRY01000005">
    <property type="protein sequence ID" value="CRL63818.1"/>
    <property type="molecule type" value="Genomic_DNA"/>
</dbReference>
<dbReference type="Gene3D" id="1.10.260.40">
    <property type="entry name" value="lambda repressor-like DNA-binding domains"/>
    <property type="match status" value="1"/>
</dbReference>
<evidence type="ECO:0000313" key="7">
    <source>
        <dbReference type="EMBL" id="MBJ2119041.1"/>
    </source>
</evidence>
<dbReference type="GeneID" id="76524316"/>
<reference evidence="8" key="1">
    <citation type="submission" date="2015-06" db="EMBL/GenBank/DDBJ databases">
        <authorList>
            <person name="Urmite Genomes"/>
        </authorList>
    </citation>
    <scope>NUCLEOTIDE SEQUENCE [LARGE SCALE GENOMIC DNA]</scope>
    <source>
        <strain evidence="8">CSUR P1867</strain>
    </source>
</reference>
<organism evidence="6 8">
    <name type="scientific">Proteus penneri</name>
    <dbReference type="NCBI Taxonomy" id="102862"/>
    <lineage>
        <taxon>Bacteria</taxon>
        <taxon>Pseudomonadati</taxon>
        <taxon>Pseudomonadota</taxon>
        <taxon>Gammaproteobacteria</taxon>
        <taxon>Enterobacterales</taxon>
        <taxon>Morganellaceae</taxon>
        <taxon>Proteus</taxon>
    </lineage>
</organism>
<dbReference type="AlphaFoldDB" id="A0A0G4QD64"/>
<dbReference type="InterPro" id="IPR000843">
    <property type="entry name" value="HTH_LacI"/>
</dbReference>
<keyword evidence="4" id="KW-0804">Transcription</keyword>
<evidence type="ECO:0000259" key="5">
    <source>
        <dbReference type="PROSITE" id="PS50932"/>
    </source>
</evidence>
<dbReference type="GO" id="GO:0003700">
    <property type="term" value="F:DNA-binding transcription factor activity"/>
    <property type="evidence" value="ECO:0007669"/>
    <property type="project" value="TreeGrafter"/>
</dbReference>
<reference evidence="7 9" key="3">
    <citation type="submission" date="2020-12" db="EMBL/GenBank/DDBJ databases">
        <title>Enhanced detection system for hospital associated transmission using whole genome sequencing surveillance.</title>
        <authorList>
            <person name="Harrison L.H."/>
            <person name="Van Tyne D."/>
            <person name="Marsh J.W."/>
            <person name="Griffith M.P."/>
            <person name="Snyder D.J."/>
            <person name="Cooper V.S."/>
            <person name="Mustapha M."/>
        </authorList>
    </citation>
    <scope>NUCLEOTIDE SEQUENCE [LARGE SCALE GENOMIC DNA]</scope>
    <source>
        <strain evidence="7 9">PR00195</strain>
    </source>
</reference>